<keyword evidence="4" id="KW-0378">Hydrolase</keyword>
<comment type="cofactor">
    <cofactor evidence="1">
        <name>Zn(2+)</name>
        <dbReference type="ChEBI" id="CHEBI:29105"/>
    </cofactor>
</comment>
<evidence type="ECO:0000256" key="5">
    <source>
        <dbReference type="ARBA" id="ARBA00022833"/>
    </source>
</evidence>
<dbReference type="InterPro" id="IPR050072">
    <property type="entry name" value="Peptidase_M20A"/>
</dbReference>
<dbReference type="AlphaFoldDB" id="A0A5M7BI78"/>
<organism evidence="8 9">
    <name type="scientific">Saccharopolyspora hirsuta</name>
    <dbReference type="NCBI Taxonomy" id="1837"/>
    <lineage>
        <taxon>Bacteria</taxon>
        <taxon>Bacillati</taxon>
        <taxon>Actinomycetota</taxon>
        <taxon>Actinomycetes</taxon>
        <taxon>Pseudonocardiales</taxon>
        <taxon>Pseudonocardiaceae</taxon>
        <taxon>Saccharopolyspora</taxon>
    </lineage>
</organism>
<keyword evidence="3" id="KW-0479">Metal-binding</keyword>
<reference evidence="8 9" key="1">
    <citation type="submission" date="2019-09" db="EMBL/GenBank/DDBJ databases">
        <title>Draft genome sequence of the thermophilic Saccharopolyspora hirsuta VKM Ac-666T.</title>
        <authorList>
            <person name="Lobastova T.G."/>
            <person name="Fokina V."/>
            <person name="Bragin E.Y."/>
            <person name="Shtratnikova V.Y."/>
            <person name="Starodumova I.P."/>
            <person name="Tarlachkov S.V."/>
            <person name="Donova M.V."/>
        </authorList>
    </citation>
    <scope>NUCLEOTIDE SEQUENCE [LARGE SCALE GENOMIC DNA]</scope>
    <source>
        <strain evidence="8 9">VKM Ac-666</strain>
    </source>
</reference>
<feature type="domain" description="Peptidase M20 dimerisation" evidence="7">
    <location>
        <begin position="163"/>
        <end position="260"/>
    </location>
</feature>
<protein>
    <submittedName>
        <fullName evidence="8">M20 family metallopeptidase</fullName>
    </submittedName>
</protein>
<evidence type="ECO:0000313" key="9">
    <source>
        <dbReference type="Proteomes" id="UP000323946"/>
    </source>
</evidence>
<dbReference type="Gene3D" id="3.40.630.10">
    <property type="entry name" value="Zn peptidases"/>
    <property type="match status" value="1"/>
</dbReference>
<comment type="caution">
    <text evidence="8">The sequence shown here is derived from an EMBL/GenBank/DDBJ whole genome shotgun (WGS) entry which is preliminary data.</text>
</comment>
<dbReference type="GO" id="GO:0016787">
    <property type="term" value="F:hydrolase activity"/>
    <property type="evidence" value="ECO:0007669"/>
    <property type="project" value="UniProtKB-KW"/>
</dbReference>
<dbReference type="SUPFAM" id="SSF55031">
    <property type="entry name" value="Bacterial exopeptidase dimerisation domain"/>
    <property type="match status" value="1"/>
</dbReference>
<dbReference type="GO" id="GO:0046872">
    <property type="term" value="F:metal ion binding"/>
    <property type="evidence" value="ECO:0007669"/>
    <property type="project" value="UniProtKB-KW"/>
</dbReference>
<feature type="region of interest" description="Disordered" evidence="6">
    <location>
        <begin position="365"/>
        <end position="384"/>
    </location>
</feature>
<accession>A0A5M7BI78</accession>
<dbReference type="SMR" id="A0A5M7BI78"/>
<evidence type="ECO:0000256" key="6">
    <source>
        <dbReference type="SAM" id="MobiDB-lite"/>
    </source>
</evidence>
<keyword evidence="5" id="KW-0862">Zinc</keyword>
<dbReference type="Pfam" id="PF01546">
    <property type="entry name" value="Peptidase_M20"/>
    <property type="match status" value="1"/>
</dbReference>
<dbReference type="InterPro" id="IPR036264">
    <property type="entry name" value="Bact_exopeptidase_dim_dom"/>
</dbReference>
<dbReference type="PANTHER" id="PTHR43808:SF8">
    <property type="entry name" value="PEPTIDASE M20 DIMERISATION DOMAIN-CONTAINING PROTEIN"/>
    <property type="match status" value="1"/>
</dbReference>
<dbReference type="InterPro" id="IPR011650">
    <property type="entry name" value="Peptidase_M20_dimer"/>
</dbReference>
<evidence type="ECO:0000259" key="7">
    <source>
        <dbReference type="Pfam" id="PF07687"/>
    </source>
</evidence>
<evidence type="ECO:0000256" key="4">
    <source>
        <dbReference type="ARBA" id="ARBA00022801"/>
    </source>
</evidence>
<dbReference type="PANTHER" id="PTHR43808">
    <property type="entry name" value="ACETYLORNITHINE DEACETYLASE"/>
    <property type="match status" value="1"/>
</dbReference>
<name>A0A5M7BI78_SACHI</name>
<dbReference type="RefSeq" id="WP_150069910.1">
    <property type="nucleotide sequence ID" value="NZ_VWPH01000015.1"/>
</dbReference>
<comment type="similarity">
    <text evidence="2">Belongs to the peptidase M20A family.</text>
</comment>
<proteinExistence type="inferred from homology"/>
<dbReference type="SUPFAM" id="SSF53187">
    <property type="entry name" value="Zn-dependent exopeptidases"/>
    <property type="match status" value="1"/>
</dbReference>
<dbReference type="Pfam" id="PF07687">
    <property type="entry name" value="M20_dimer"/>
    <property type="match status" value="1"/>
</dbReference>
<dbReference type="Gene3D" id="3.30.70.360">
    <property type="match status" value="1"/>
</dbReference>
<sequence>MPDPIELAQQLIRLDTRAAGEKAAAELLAPLLTSAGFDVAVDEPRPGRANLVAKFGTGTPITLTGHLDTVPADPATWSFDPHSGEIDGDRLRGRGSSDMKAGVAAIVAAAVQTARTAPEELSAQLVFTFGEETGCEGAALLPELTPSPALLVAEPTANRIVLGHKGVLWLRLTAHGRSAHGSRPELGENALAALAETAVRIHRDASWPTSPTHGPATVNVGAFHSGVQPNLVPDRAELMLDIRTTPEFTAADAREAIAELALPGTEITDELDLPGVATSADDPLARAVVAALRPDSPDQQPEYATYFTDASVLAPALGSPAVIVYGPGDPDQAHVSDETCSVTAIREATEAITRLLTTWPSVREATDTGQGTRGTVLKDAATRA</sequence>
<evidence type="ECO:0000256" key="3">
    <source>
        <dbReference type="ARBA" id="ARBA00022723"/>
    </source>
</evidence>
<keyword evidence="9" id="KW-1185">Reference proteome</keyword>
<dbReference type="Proteomes" id="UP000323946">
    <property type="component" value="Unassembled WGS sequence"/>
</dbReference>
<evidence type="ECO:0000313" key="8">
    <source>
        <dbReference type="EMBL" id="KAA5828410.1"/>
    </source>
</evidence>
<dbReference type="EMBL" id="VWPH01000015">
    <property type="protein sequence ID" value="KAA5828410.1"/>
    <property type="molecule type" value="Genomic_DNA"/>
</dbReference>
<evidence type="ECO:0000256" key="1">
    <source>
        <dbReference type="ARBA" id="ARBA00001947"/>
    </source>
</evidence>
<dbReference type="OrthoDB" id="7055905at2"/>
<gene>
    <name evidence="8" type="ORF">F1721_28640</name>
</gene>
<dbReference type="InterPro" id="IPR002933">
    <property type="entry name" value="Peptidase_M20"/>
</dbReference>
<evidence type="ECO:0000256" key="2">
    <source>
        <dbReference type="ARBA" id="ARBA00006247"/>
    </source>
</evidence>